<name>A0A0G1SJT3_9BACT</name>
<dbReference type="Proteomes" id="UP000034565">
    <property type="component" value="Unassembled WGS sequence"/>
</dbReference>
<dbReference type="InterPro" id="IPR000305">
    <property type="entry name" value="GIY-YIG_endonuc"/>
</dbReference>
<gene>
    <name evidence="3" type="ORF">UX92_C0011G0011</name>
</gene>
<dbReference type="InterPro" id="IPR050066">
    <property type="entry name" value="UvrABC_protein_C"/>
</dbReference>
<dbReference type="Gene3D" id="3.40.1440.10">
    <property type="entry name" value="GIY-YIG endonuclease"/>
    <property type="match status" value="1"/>
</dbReference>
<organism evidence="3 4">
    <name type="scientific">Candidatus Amesbacteria bacterium GW2011_GWA1_47_20</name>
    <dbReference type="NCBI Taxonomy" id="1618354"/>
    <lineage>
        <taxon>Bacteria</taxon>
        <taxon>Candidatus Amesiibacteriota</taxon>
    </lineage>
</organism>
<dbReference type="CDD" id="cd10434">
    <property type="entry name" value="GIY-YIG_UvrC_Cho"/>
    <property type="match status" value="1"/>
</dbReference>
<reference evidence="3 4" key="1">
    <citation type="journal article" date="2015" name="Nature">
        <title>rRNA introns, odd ribosomes, and small enigmatic genomes across a large radiation of phyla.</title>
        <authorList>
            <person name="Brown C.T."/>
            <person name="Hug L.A."/>
            <person name="Thomas B.C."/>
            <person name="Sharon I."/>
            <person name="Castelle C.J."/>
            <person name="Singh A."/>
            <person name="Wilkins M.J."/>
            <person name="Williams K.H."/>
            <person name="Banfield J.F."/>
        </authorList>
    </citation>
    <scope>NUCLEOTIDE SEQUENCE [LARGE SCALE GENOMIC DNA]</scope>
</reference>
<accession>A0A0G1SJT3</accession>
<dbReference type="Pfam" id="PF08459">
    <property type="entry name" value="UvrC_RNaseH_dom"/>
    <property type="match status" value="1"/>
</dbReference>
<dbReference type="GO" id="GO:0009381">
    <property type="term" value="F:excinuclease ABC activity"/>
    <property type="evidence" value="ECO:0007669"/>
    <property type="project" value="InterPro"/>
</dbReference>
<dbReference type="PATRIC" id="fig|1618354.3.peg.400"/>
<dbReference type="InterPro" id="IPR047296">
    <property type="entry name" value="GIY-YIG_UvrC_Cho"/>
</dbReference>
<dbReference type="InterPro" id="IPR035901">
    <property type="entry name" value="GIY-YIG_endonuc_sf"/>
</dbReference>
<evidence type="ECO:0000313" key="4">
    <source>
        <dbReference type="Proteomes" id="UP000034565"/>
    </source>
</evidence>
<comment type="caution">
    <text evidence="3">The sequence shown here is derived from an EMBL/GenBank/DDBJ whole genome shotgun (WGS) entry which is preliminary data.</text>
</comment>
<dbReference type="SUPFAM" id="SSF82771">
    <property type="entry name" value="GIY-YIG endonuclease"/>
    <property type="match status" value="1"/>
</dbReference>
<dbReference type="InterPro" id="IPR001162">
    <property type="entry name" value="UvrC_RNase_H_dom"/>
</dbReference>
<dbReference type="GO" id="GO:0009380">
    <property type="term" value="C:excinuclease repair complex"/>
    <property type="evidence" value="ECO:0007669"/>
    <property type="project" value="TreeGrafter"/>
</dbReference>
<evidence type="ECO:0000259" key="1">
    <source>
        <dbReference type="PROSITE" id="PS50164"/>
    </source>
</evidence>
<proteinExistence type="predicted"/>
<dbReference type="GO" id="GO:0006289">
    <property type="term" value="P:nucleotide-excision repair"/>
    <property type="evidence" value="ECO:0007669"/>
    <property type="project" value="InterPro"/>
</dbReference>
<dbReference type="PROSITE" id="PS50164">
    <property type="entry name" value="GIY_YIG"/>
    <property type="match status" value="1"/>
</dbReference>
<dbReference type="EMBL" id="LCOA01000011">
    <property type="protein sequence ID" value="KKU69744.1"/>
    <property type="molecule type" value="Genomic_DNA"/>
</dbReference>
<dbReference type="PROSITE" id="PS50165">
    <property type="entry name" value="UVRC"/>
    <property type="match status" value="1"/>
</dbReference>
<dbReference type="PANTHER" id="PTHR30562">
    <property type="entry name" value="UVRC/OXIDOREDUCTASE"/>
    <property type="match status" value="1"/>
</dbReference>
<dbReference type="AlphaFoldDB" id="A0A0G1SJT3"/>
<dbReference type="PANTHER" id="PTHR30562:SF1">
    <property type="entry name" value="UVRABC SYSTEM PROTEIN C"/>
    <property type="match status" value="1"/>
</dbReference>
<dbReference type="InterPro" id="IPR038476">
    <property type="entry name" value="UvrC_RNase_H_dom_sf"/>
</dbReference>
<evidence type="ECO:0000313" key="3">
    <source>
        <dbReference type="EMBL" id="KKU69744.1"/>
    </source>
</evidence>
<feature type="domain" description="UvrC family homology region profile" evidence="2">
    <location>
        <begin position="191"/>
        <end position="287"/>
    </location>
</feature>
<feature type="domain" description="GIY-YIG" evidence="1">
    <location>
        <begin position="1"/>
        <end position="53"/>
    </location>
</feature>
<protein>
    <submittedName>
        <fullName evidence="3">Excinuclease ABC, C subunit domain protein</fullName>
    </submittedName>
</protein>
<sequence>MRSYFQPPIRLGSKTTQLVSHIASVDYIEVASEIEALLLESRLIKKFRPFYNIASKDDTSPFYVHLTSSKFPKPVVNHLPNQAIAGPFLSGWTVRHILKSLRRVAPYHTESPCFYRHLGLCRPCPDDPQTTIADYLKNISRLKRMLRGQFKSVLHLAVKAQDFETATALRDLLLRPVSPEEYVVNPNLLCDRRQEALESLHLALNTWPLVRIEMYDISQLAGSAVTGAMTVAVNGQLSPTNYRHFTIHSGRDDVARLKEMLSRRLKTDWPTPDLIVVDGGKPQLSIVNWDIPTIALAKKEEIIYTPSSAIKLPRSHPGLQLLQRLRDEAHRFARRLHHRHRSLIIK</sequence>
<evidence type="ECO:0000259" key="2">
    <source>
        <dbReference type="PROSITE" id="PS50165"/>
    </source>
</evidence>
<dbReference type="Gene3D" id="3.30.420.340">
    <property type="entry name" value="UvrC, RNAse H endonuclease domain"/>
    <property type="match status" value="1"/>
</dbReference>